<dbReference type="PROSITE" id="PS00330">
    <property type="entry name" value="HEMOLYSIN_CALCIUM"/>
    <property type="match status" value="4"/>
</dbReference>
<keyword evidence="1" id="KW-0732">Signal</keyword>
<keyword evidence="2" id="KW-0677">Repeat</keyword>
<feature type="domain" description="Calx-beta" evidence="4">
    <location>
        <begin position="179"/>
        <end position="278"/>
    </location>
</feature>
<dbReference type="RefSeq" id="WP_183451923.1">
    <property type="nucleotide sequence ID" value="NZ_JACHWB010000004.1"/>
</dbReference>
<sequence length="1432" mass="150241">MANVWINEFHYDNVGTDSGEFIEIAGLAGTNLTGWKIIAFNGNGNAPYASLDLTGTISDATGTGHGFFSFTASQFTPVTGSSTVSFQNGGSASTPEPDGFALVDQDGKIVEFISYEGAAGQVMAVIYNEVAYTSTRIDVIEDGTGAVGGSIQRAGTGRTSSDFNTWTVASTNTSNSLNAGQTFIAPLPTLSIAATSADKAEGSDGTTEFTFTVTRSSTTGSPTATWTLVPGQATLDDFDGPLTGTVTFAENETTATITIRVKADTDFETDETFSVTLSDPNGATIATGTAEGQIDNDDTTTDEILSIAATNAVQAEGNGPGSTIYTFTVTRQNGAGTTDVAWSIEGLGQNGLTPDDFGATTGTVTFANGQTEAVIQIQVTGDVRFEADELFGVRISTDKTGVQIQNATANGTIENDDLPQSFSIAATDTVKTEGDTGETVFTFTVTRTNSIGEAASIDYDLTGLGGSGGATSDDFVDPIEGTVTFAAGETTKTIEIRVKGDTLKERNESFSVTLSNPSSGSVLGTAVANGRIIADDFDRIYQIQTQNAQGESLLKGQTVTTTGIITGIQMTGTTRGFFIQDAQGDGNAGTSDGIFVYMGQNWTPNVEVGDEVVVSGKVDEYFGLTQITQVSSSSPVSVSVIDKDNALPEAILIGPNGIKPPTGSVADAIKFYEALEGMRVTVEPTRVVGATNNFGEIYTVIEGAYDPASLNGRGGLSATSSDFNPERIQFDNIRDSLNMPMVDVGARLAAITGIMSYGFDNYEVLIGETPTVTAQSTLQAETTGVTAWNEFFLSFGNYNVENLDINDNDGDADVDGGQFAKLAAQIVKNMGSPHVLALQELQDDSGTTNNGVVDAKKTLQKLVDEIVKAGGPRYSFAYLNPEDGKDGGAPGGNIRQAFLYNAEAGVSLVQGSLRRIEDKDGNDAFENSRKPLVATFRFNEEEYTFINNHLNSKGEDDGIFGPTQPPVLYTEAQRIEQTKILNAEVDRLLGINANANIVVLGDLNDFAWSNPLKTLDGTADGNQVLWNMAEEFIADPRDRTDYIYEGNSQSLDHIYVSASMRNRMEALDILRINSEFDVEQRASDHDALVARSTFQITRAAAGNSAVFGTDGSNALLGSGGNNVMNGGAGRDYLQGDAGNDVLIGGLGADGLFGGQGIDWASYDGAITGVRASLAAPGGNTGEAAGDTYNSIENLLGSRVADALTGNAGANVIDGGLGADAMDGGAGDDIFYVDDAGDGVIGGSGNDTVVTSISFTLSGDVENLIANGTAALALTGNSLANTITGSGGANKAFGGLGNDMIETSSGNDQLYGGLGNDLLYGGSGRDIFVFDTRLNKSTNVDRIYDFRRQDDSFYLDNAVFTKLGSGSLSKPKKFKSDMFVTGTKAQDREDRIVYDKKTGSLYYDQDGTGSKAQVKIATIVNKTTLTFDDFFVI</sequence>
<dbReference type="PANTHER" id="PTHR42834">
    <property type="entry name" value="ENDONUCLEASE/EXONUCLEASE/PHOSPHATASE FAMILY PROTEIN (AFU_ORTHOLOGUE AFUA_3G09210)"/>
    <property type="match status" value="1"/>
</dbReference>
<evidence type="ECO:0000256" key="2">
    <source>
        <dbReference type="ARBA" id="ARBA00022737"/>
    </source>
</evidence>
<dbReference type="Gene3D" id="2.60.40.2030">
    <property type="match status" value="3"/>
</dbReference>
<dbReference type="GO" id="GO:0016020">
    <property type="term" value="C:membrane"/>
    <property type="evidence" value="ECO:0007669"/>
    <property type="project" value="InterPro"/>
</dbReference>
<evidence type="ECO:0000313" key="5">
    <source>
        <dbReference type="EMBL" id="MBB3020168.1"/>
    </source>
</evidence>
<accession>A0A7W4YYM3</accession>
<dbReference type="InterPro" id="IPR018511">
    <property type="entry name" value="Hemolysin-typ_Ca-bd_CS"/>
</dbReference>
<dbReference type="InterPro" id="IPR001343">
    <property type="entry name" value="Hemolysn_Ca-bd"/>
</dbReference>
<dbReference type="InterPro" id="IPR011049">
    <property type="entry name" value="Serralysin-like_metalloprot_C"/>
</dbReference>
<dbReference type="SUPFAM" id="SSF56219">
    <property type="entry name" value="DNase I-like"/>
    <property type="match status" value="1"/>
</dbReference>
<dbReference type="Proteomes" id="UP000532010">
    <property type="component" value="Unassembled WGS sequence"/>
</dbReference>
<evidence type="ECO:0000256" key="1">
    <source>
        <dbReference type="ARBA" id="ARBA00022729"/>
    </source>
</evidence>
<dbReference type="CDD" id="cd04486">
    <property type="entry name" value="YhcR_OBF_like"/>
    <property type="match status" value="1"/>
</dbReference>
<dbReference type="InterPro" id="IPR038081">
    <property type="entry name" value="CalX-like_sf"/>
</dbReference>
<dbReference type="GO" id="GO:0007154">
    <property type="term" value="P:cell communication"/>
    <property type="evidence" value="ECO:0007669"/>
    <property type="project" value="InterPro"/>
</dbReference>
<dbReference type="Pfam" id="PF03160">
    <property type="entry name" value="Calx-beta"/>
    <property type="match status" value="3"/>
</dbReference>
<dbReference type="GO" id="GO:0003824">
    <property type="term" value="F:catalytic activity"/>
    <property type="evidence" value="ECO:0007669"/>
    <property type="project" value="InterPro"/>
</dbReference>
<reference evidence="5 6" key="1">
    <citation type="submission" date="2020-08" db="EMBL/GenBank/DDBJ databases">
        <title>The Agave Microbiome: Exploring the role of microbial communities in plant adaptations to desert environments.</title>
        <authorList>
            <person name="Partida-Martinez L.P."/>
        </authorList>
    </citation>
    <scope>NUCLEOTIDE SEQUENCE [LARGE SCALE GENOMIC DNA]</scope>
    <source>
        <strain evidence="5 6">AT3.9</strain>
    </source>
</reference>
<evidence type="ECO:0000259" key="4">
    <source>
        <dbReference type="SMART" id="SM00237"/>
    </source>
</evidence>
<dbReference type="Pfam" id="PF00353">
    <property type="entry name" value="HemolysinCabind"/>
    <property type="match status" value="3"/>
</dbReference>
<dbReference type="InterPro" id="IPR003644">
    <property type="entry name" value="Calx_beta"/>
</dbReference>
<dbReference type="InterPro" id="IPR005135">
    <property type="entry name" value="Endo/exonuclease/phosphatase"/>
</dbReference>
<dbReference type="PRINTS" id="PR00313">
    <property type="entry name" value="CABNDNGRPT"/>
</dbReference>
<dbReference type="SUPFAM" id="SSF141072">
    <property type="entry name" value="CalX-like"/>
    <property type="match status" value="3"/>
</dbReference>
<dbReference type="PANTHER" id="PTHR42834:SF1">
    <property type="entry name" value="ENDONUCLEASE_EXONUCLEASE_PHOSPHATASE FAMILY PROTEIN (AFU_ORTHOLOGUE AFUA_3G09210)"/>
    <property type="match status" value="1"/>
</dbReference>
<dbReference type="Gene3D" id="3.60.10.10">
    <property type="entry name" value="Endonuclease/exonuclease/phosphatase"/>
    <property type="match status" value="1"/>
</dbReference>
<evidence type="ECO:0000313" key="6">
    <source>
        <dbReference type="Proteomes" id="UP000532010"/>
    </source>
</evidence>
<organism evidence="5 6">
    <name type="scientific">Microvirga lupini</name>
    <dbReference type="NCBI Taxonomy" id="420324"/>
    <lineage>
        <taxon>Bacteria</taxon>
        <taxon>Pseudomonadati</taxon>
        <taxon>Pseudomonadota</taxon>
        <taxon>Alphaproteobacteria</taxon>
        <taxon>Hyphomicrobiales</taxon>
        <taxon>Methylobacteriaceae</taxon>
        <taxon>Microvirga</taxon>
    </lineage>
</organism>
<comment type="caution">
    <text evidence="5">The sequence shown here is derived from an EMBL/GenBank/DDBJ whole genome shotgun (WGS) entry which is preliminary data.</text>
</comment>
<dbReference type="SUPFAM" id="SSF51120">
    <property type="entry name" value="beta-Roll"/>
    <property type="match status" value="3"/>
</dbReference>
<dbReference type="Gene3D" id="2.150.10.10">
    <property type="entry name" value="Serralysin-like metalloprotease, C-terminal"/>
    <property type="match status" value="2"/>
</dbReference>
<name>A0A7W4YYM3_9HYPH</name>
<evidence type="ECO:0000256" key="3">
    <source>
        <dbReference type="ARBA" id="ARBA00022837"/>
    </source>
</evidence>
<dbReference type="InterPro" id="IPR036691">
    <property type="entry name" value="Endo/exonu/phosph_ase_sf"/>
</dbReference>
<keyword evidence="6" id="KW-1185">Reference proteome</keyword>
<keyword evidence="3" id="KW-0106">Calcium</keyword>
<feature type="domain" description="Calx-beta" evidence="4">
    <location>
        <begin position="289"/>
        <end position="396"/>
    </location>
</feature>
<dbReference type="Pfam" id="PF03372">
    <property type="entry name" value="Exo_endo_phos"/>
    <property type="match status" value="1"/>
</dbReference>
<dbReference type="GO" id="GO:0005509">
    <property type="term" value="F:calcium ion binding"/>
    <property type="evidence" value="ECO:0007669"/>
    <property type="project" value="InterPro"/>
</dbReference>
<protein>
    <recommendedName>
        <fullName evidence="4">Calx-beta domain-containing protein</fullName>
    </recommendedName>
</protein>
<gene>
    <name evidence="5" type="ORF">FHR70_003249</name>
</gene>
<dbReference type="SMART" id="SM00237">
    <property type="entry name" value="Calx_beta"/>
    <property type="match status" value="3"/>
</dbReference>
<feature type="domain" description="Calx-beta" evidence="4">
    <location>
        <begin position="409"/>
        <end position="515"/>
    </location>
</feature>
<proteinExistence type="predicted"/>
<dbReference type="EMBL" id="JACHWB010000004">
    <property type="protein sequence ID" value="MBB3020168.1"/>
    <property type="molecule type" value="Genomic_DNA"/>
</dbReference>